<organism evidence="5 6">
    <name type="scientific">Streptomyces enissocaesilis</name>
    <dbReference type="NCBI Taxonomy" id="332589"/>
    <lineage>
        <taxon>Bacteria</taxon>
        <taxon>Bacillati</taxon>
        <taxon>Actinomycetota</taxon>
        <taxon>Actinomycetes</taxon>
        <taxon>Kitasatosporales</taxon>
        <taxon>Streptomycetaceae</taxon>
        <taxon>Streptomyces</taxon>
        <taxon>Streptomyces rochei group</taxon>
    </lineage>
</organism>
<evidence type="ECO:0000256" key="2">
    <source>
        <dbReference type="ARBA" id="ARBA00023125"/>
    </source>
</evidence>
<keyword evidence="1" id="KW-0805">Transcription regulation</keyword>
<evidence type="ECO:0000256" key="3">
    <source>
        <dbReference type="ARBA" id="ARBA00023163"/>
    </source>
</evidence>
<keyword evidence="6" id="KW-1185">Reference proteome</keyword>
<feature type="domain" description="HTH arsR-type" evidence="4">
    <location>
        <begin position="254"/>
        <end position="329"/>
    </location>
</feature>
<keyword evidence="3" id="KW-0804">Transcription</keyword>
<accession>A0ABP6K1A5</accession>
<dbReference type="EMBL" id="BAAAUD010000042">
    <property type="protein sequence ID" value="GAA2954314.1"/>
    <property type="molecule type" value="Genomic_DNA"/>
</dbReference>
<dbReference type="PANTHER" id="PTHR43132:SF8">
    <property type="entry name" value="HTH-TYPE TRANSCRIPTIONAL REGULATOR KMTR"/>
    <property type="match status" value="1"/>
</dbReference>
<evidence type="ECO:0000259" key="4">
    <source>
        <dbReference type="SMART" id="SM00418"/>
    </source>
</evidence>
<dbReference type="RefSeq" id="WP_344497280.1">
    <property type="nucleotide sequence ID" value="NZ_BAAAUD010000042.1"/>
</dbReference>
<gene>
    <name evidence="5" type="ORF">GCM10010446_44230</name>
</gene>
<dbReference type="InterPro" id="IPR036388">
    <property type="entry name" value="WH-like_DNA-bd_sf"/>
</dbReference>
<dbReference type="Proteomes" id="UP001500403">
    <property type="component" value="Unassembled WGS sequence"/>
</dbReference>
<comment type="caution">
    <text evidence="5">The sequence shown here is derived from an EMBL/GenBank/DDBJ whole genome shotgun (WGS) entry which is preliminary data.</text>
</comment>
<sequence>MLRVHFTDADLARTRVAAAPDPMWETATSLHRFQTRRGRVTHAEWYRTARHRLRERGLGRAVRTVLLPLFPRAAYFPDFLTPPPRGEGLSGALEAVLDTPPSRVRTEVALLDRIVGAPSWAAHLTDKRPREELVRTLRAYYDAAIAPYEERMQAGLDAERTVRCRRLLDSGNEGMLTGLSPALRWRYPVLHAEYPVEKDLVLNGRGLLLVPSYFCWRSPVAFADPELPPVLVYPLAHDRPAPRRNTPDGAPAPALTSLLGRTRADVLSAAYGGATTGEIARSVGVSASSASRHVTVLRDAGMIASARDAATVLHTLTPAGVSLLRAGGTRVRGSAAGGAAALLGGG</sequence>
<proteinExistence type="predicted"/>
<keyword evidence="2" id="KW-0238">DNA-binding</keyword>
<dbReference type="SUPFAM" id="SSF46785">
    <property type="entry name" value="Winged helix' DNA-binding domain"/>
    <property type="match status" value="1"/>
</dbReference>
<dbReference type="SMART" id="SM00418">
    <property type="entry name" value="HTH_ARSR"/>
    <property type="match status" value="1"/>
</dbReference>
<dbReference type="Gene3D" id="1.10.10.10">
    <property type="entry name" value="Winged helix-like DNA-binding domain superfamily/Winged helix DNA-binding domain"/>
    <property type="match status" value="1"/>
</dbReference>
<name>A0ABP6K1A5_9ACTN</name>
<protein>
    <submittedName>
        <fullName evidence="5">Winged helix-turn-helix domain-containing protein</fullName>
    </submittedName>
</protein>
<dbReference type="InterPro" id="IPR001845">
    <property type="entry name" value="HTH_ArsR_DNA-bd_dom"/>
</dbReference>
<dbReference type="Pfam" id="PF12840">
    <property type="entry name" value="HTH_20"/>
    <property type="match status" value="1"/>
</dbReference>
<reference evidence="6" key="1">
    <citation type="journal article" date="2019" name="Int. J. Syst. Evol. Microbiol.">
        <title>The Global Catalogue of Microorganisms (GCM) 10K type strain sequencing project: providing services to taxonomists for standard genome sequencing and annotation.</title>
        <authorList>
            <consortium name="The Broad Institute Genomics Platform"/>
            <consortium name="The Broad Institute Genome Sequencing Center for Infectious Disease"/>
            <person name="Wu L."/>
            <person name="Ma J."/>
        </authorList>
    </citation>
    <scope>NUCLEOTIDE SEQUENCE [LARGE SCALE GENOMIC DNA]</scope>
    <source>
        <strain evidence="6">JCM 9088</strain>
    </source>
</reference>
<evidence type="ECO:0000313" key="5">
    <source>
        <dbReference type="EMBL" id="GAA2954314.1"/>
    </source>
</evidence>
<evidence type="ECO:0000256" key="1">
    <source>
        <dbReference type="ARBA" id="ARBA00023015"/>
    </source>
</evidence>
<evidence type="ECO:0000313" key="6">
    <source>
        <dbReference type="Proteomes" id="UP001500403"/>
    </source>
</evidence>
<dbReference type="InterPro" id="IPR036390">
    <property type="entry name" value="WH_DNA-bd_sf"/>
</dbReference>
<dbReference type="PANTHER" id="PTHR43132">
    <property type="entry name" value="ARSENICAL RESISTANCE OPERON REPRESSOR ARSR-RELATED"/>
    <property type="match status" value="1"/>
</dbReference>
<dbReference type="InterPro" id="IPR051011">
    <property type="entry name" value="Metal_resp_trans_reg"/>
</dbReference>